<gene>
    <name evidence="4" type="ORF">GFH48_37900</name>
</gene>
<evidence type="ECO:0000313" key="5">
    <source>
        <dbReference type="Proteomes" id="UP000326179"/>
    </source>
</evidence>
<dbReference type="InterPro" id="IPR009057">
    <property type="entry name" value="Homeodomain-like_sf"/>
</dbReference>
<dbReference type="GO" id="GO:0003677">
    <property type="term" value="F:DNA binding"/>
    <property type="evidence" value="ECO:0007669"/>
    <property type="project" value="UniProtKB-UniRule"/>
</dbReference>
<dbReference type="InterPro" id="IPR041467">
    <property type="entry name" value="Sco4008_C"/>
</dbReference>
<dbReference type="InterPro" id="IPR050109">
    <property type="entry name" value="HTH-type_TetR-like_transc_reg"/>
</dbReference>
<accession>A0A5Q0LMF0</accession>
<evidence type="ECO:0000259" key="3">
    <source>
        <dbReference type="PROSITE" id="PS50977"/>
    </source>
</evidence>
<dbReference type="PROSITE" id="PS50977">
    <property type="entry name" value="HTH_TETR_2"/>
    <property type="match status" value="1"/>
</dbReference>
<name>A0A5Q0LMF0_9ACTN</name>
<keyword evidence="5" id="KW-1185">Reference proteome</keyword>
<evidence type="ECO:0000313" key="4">
    <source>
        <dbReference type="EMBL" id="QFZ78303.1"/>
    </source>
</evidence>
<feature type="DNA-binding region" description="H-T-H motif" evidence="2">
    <location>
        <begin position="29"/>
        <end position="48"/>
    </location>
</feature>
<feature type="domain" description="HTH tetR-type" evidence="3">
    <location>
        <begin position="6"/>
        <end position="66"/>
    </location>
</feature>
<dbReference type="AlphaFoldDB" id="A0A5Q0LMF0"/>
<protein>
    <submittedName>
        <fullName evidence="4">TetR family transcriptional regulator</fullName>
    </submittedName>
</protein>
<dbReference type="PANTHER" id="PTHR30328">
    <property type="entry name" value="TRANSCRIPTIONAL REPRESSOR"/>
    <property type="match status" value="1"/>
</dbReference>
<dbReference type="Pfam" id="PF00440">
    <property type="entry name" value="TetR_N"/>
    <property type="match status" value="1"/>
</dbReference>
<sequence>MSYDSSATRARLLTAAYDEFVRVGFAGARVDRIATAASANKQAIYAYFGSKEALFDAVLADRLRVLADVVPFTPDDLAAYSGALFDALTADPGLQRLTQWKMLERPEASDQEREAHLSKAAAVAERYGVGVPVAMDAMMIALAAAQSWNMTASVIRDPLAGDPGKRIAGHRAAIVAAVAAATTALLEGPGADGRE</sequence>
<dbReference type="RefSeq" id="WP_153292481.1">
    <property type="nucleotide sequence ID" value="NZ_CP045643.1"/>
</dbReference>
<evidence type="ECO:0000256" key="1">
    <source>
        <dbReference type="ARBA" id="ARBA00023125"/>
    </source>
</evidence>
<dbReference type="Gene3D" id="1.10.357.10">
    <property type="entry name" value="Tetracycline Repressor, domain 2"/>
    <property type="match status" value="1"/>
</dbReference>
<evidence type="ECO:0000256" key="2">
    <source>
        <dbReference type="PROSITE-ProRule" id="PRU00335"/>
    </source>
</evidence>
<dbReference type="PANTHER" id="PTHR30328:SF54">
    <property type="entry name" value="HTH-TYPE TRANSCRIPTIONAL REPRESSOR SCO4008"/>
    <property type="match status" value="1"/>
</dbReference>
<keyword evidence="1 2" id="KW-0238">DNA-binding</keyword>
<reference evidence="4 5" key="1">
    <citation type="submission" date="2019-10" db="EMBL/GenBank/DDBJ databases">
        <title>A novel species.</title>
        <authorList>
            <person name="Gao J."/>
        </authorList>
    </citation>
    <scope>NUCLEOTIDE SEQUENCE [LARGE SCALE GENOMIC DNA]</scope>
    <source>
        <strain evidence="4 5">QMT-28</strain>
    </source>
</reference>
<dbReference type="SUPFAM" id="SSF46689">
    <property type="entry name" value="Homeodomain-like"/>
    <property type="match status" value="1"/>
</dbReference>
<dbReference type="GO" id="GO:0006355">
    <property type="term" value="P:regulation of DNA-templated transcription"/>
    <property type="evidence" value="ECO:0007669"/>
    <property type="project" value="UniProtKB-ARBA"/>
</dbReference>
<dbReference type="KEGG" id="sfy:GFH48_37900"/>
<dbReference type="Pfam" id="PF17926">
    <property type="entry name" value="TetR_C_21"/>
    <property type="match status" value="1"/>
</dbReference>
<dbReference type="EMBL" id="CP045643">
    <property type="protein sequence ID" value="QFZ78303.1"/>
    <property type="molecule type" value="Genomic_DNA"/>
</dbReference>
<dbReference type="InterPro" id="IPR001647">
    <property type="entry name" value="HTH_TetR"/>
</dbReference>
<proteinExistence type="predicted"/>
<organism evidence="4 5">
    <name type="scientific">Streptomyces fagopyri</name>
    <dbReference type="NCBI Taxonomy" id="2662397"/>
    <lineage>
        <taxon>Bacteria</taxon>
        <taxon>Bacillati</taxon>
        <taxon>Actinomycetota</taxon>
        <taxon>Actinomycetes</taxon>
        <taxon>Kitasatosporales</taxon>
        <taxon>Streptomycetaceae</taxon>
        <taxon>Streptomyces</taxon>
    </lineage>
</organism>
<dbReference type="Proteomes" id="UP000326179">
    <property type="component" value="Chromosome"/>
</dbReference>
<dbReference type="PRINTS" id="PR00455">
    <property type="entry name" value="HTHTETR"/>
</dbReference>